<proteinExistence type="predicted"/>
<dbReference type="RefSeq" id="WP_196199347.1">
    <property type="nucleotide sequence ID" value="NZ_JADPUN010000035.1"/>
</dbReference>
<evidence type="ECO:0000256" key="1">
    <source>
        <dbReference type="SAM" id="Phobius"/>
    </source>
</evidence>
<sequence length="53" mass="6033">MKAFLPWLLVLVVVLALNALRLRALGTVVAIAWLVYCGWTWIRPHRRSTDSDA</sequence>
<gene>
    <name evidence="2" type="ORF">I0C86_01450</name>
</gene>
<organism evidence="2 3">
    <name type="scientific">Plantactinospora alkalitolerans</name>
    <dbReference type="NCBI Taxonomy" id="2789879"/>
    <lineage>
        <taxon>Bacteria</taxon>
        <taxon>Bacillati</taxon>
        <taxon>Actinomycetota</taxon>
        <taxon>Actinomycetes</taxon>
        <taxon>Micromonosporales</taxon>
        <taxon>Micromonosporaceae</taxon>
        <taxon>Plantactinospora</taxon>
    </lineage>
</organism>
<keyword evidence="3" id="KW-1185">Reference proteome</keyword>
<keyword evidence="1" id="KW-1133">Transmembrane helix</keyword>
<evidence type="ECO:0000313" key="3">
    <source>
        <dbReference type="Proteomes" id="UP000638560"/>
    </source>
</evidence>
<protein>
    <recommendedName>
        <fullName evidence="4">Hydrophobic protein</fullName>
    </recommendedName>
</protein>
<evidence type="ECO:0000313" key="2">
    <source>
        <dbReference type="EMBL" id="MBF9127668.1"/>
    </source>
</evidence>
<evidence type="ECO:0008006" key="4">
    <source>
        <dbReference type="Google" id="ProtNLM"/>
    </source>
</evidence>
<comment type="caution">
    <text evidence="2">The sequence shown here is derived from an EMBL/GenBank/DDBJ whole genome shotgun (WGS) entry which is preliminary data.</text>
</comment>
<feature type="transmembrane region" description="Helical" evidence="1">
    <location>
        <begin position="26"/>
        <end position="42"/>
    </location>
</feature>
<name>A0ABS0GNA8_9ACTN</name>
<keyword evidence="1" id="KW-0812">Transmembrane</keyword>
<dbReference type="Proteomes" id="UP000638560">
    <property type="component" value="Unassembled WGS sequence"/>
</dbReference>
<keyword evidence="1" id="KW-0472">Membrane</keyword>
<reference evidence="2 3" key="1">
    <citation type="submission" date="2020-11" db="EMBL/GenBank/DDBJ databases">
        <title>A novel isolate from a Black sea contaminated sediment with potential to produce alkanes: Plantactinospora alkalitolerans sp. nov.</title>
        <authorList>
            <person name="Carro L."/>
            <person name="Veyisoglu A."/>
            <person name="Guven K."/>
            <person name="Schumann P."/>
            <person name="Klenk H.-P."/>
            <person name="Sahin N."/>
        </authorList>
    </citation>
    <scope>NUCLEOTIDE SEQUENCE [LARGE SCALE GENOMIC DNA]</scope>
    <source>
        <strain evidence="2 3">S1510</strain>
    </source>
</reference>
<accession>A0ABS0GNA8</accession>
<dbReference type="EMBL" id="JADPUN010000035">
    <property type="protein sequence ID" value="MBF9127668.1"/>
    <property type="molecule type" value="Genomic_DNA"/>
</dbReference>